<proteinExistence type="predicted"/>
<name>A0A5B0RW60_PUCGR</name>
<evidence type="ECO:0000256" key="1">
    <source>
        <dbReference type="SAM" id="MobiDB-lite"/>
    </source>
</evidence>
<accession>A0A5B0RW60</accession>
<evidence type="ECO:0000313" key="3">
    <source>
        <dbReference type="Proteomes" id="UP000325313"/>
    </source>
</evidence>
<feature type="region of interest" description="Disordered" evidence="1">
    <location>
        <begin position="132"/>
        <end position="156"/>
    </location>
</feature>
<gene>
    <name evidence="2" type="ORF">PGTUg99_034390</name>
</gene>
<dbReference type="AlphaFoldDB" id="A0A5B0RW60"/>
<dbReference type="Proteomes" id="UP000325313">
    <property type="component" value="Unassembled WGS sequence"/>
</dbReference>
<evidence type="ECO:0000313" key="2">
    <source>
        <dbReference type="EMBL" id="KAA1129682.1"/>
    </source>
</evidence>
<protein>
    <submittedName>
        <fullName evidence="2">Uncharacterized protein</fullName>
    </submittedName>
</protein>
<organism evidence="2 3">
    <name type="scientific">Puccinia graminis f. sp. tritici</name>
    <dbReference type="NCBI Taxonomy" id="56615"/>
    <lineage>
        <taxon>Eukaryota</taxon>
        <taxon>Fungi</taxon>
        <taxon>Dikarya</taxon>
        <taxon>Basidiomycota</taxon>
        <taxon>Pucciniomycotina</taxon>
        <taxon>Pucciniomycetes</taxon>
        <taxon>Pucciniales</taxon>
        <taxon>Pucciniaceae</taxon>
        <taxon>Puccinia</taxon>
    </lineage>
</organism>
<sequence>MDRVRPIKDREITKLIDARFQVGTARLSRVQLVSGGEPHEAWALVAINQHMFKFRKRNVLESTGAYGGHLRGQGVCTHTQSPLAIRIHHSGFWASWNILINLTCALQKHEYQCGTHQIQSVKKQELNTPEHNNASRVRATNCHEGAAPQGLEGGTD</sequence>
<dbReference type="EMBL" id="VDEP01000136">
    <property type="protein sequence ID" value="KAA1129682.1"/>
    <property type="molecule type" value="Genomic_DNA"/>
</dbReference>
<comment type="caution">
    <text evidence="2">The sequence shown here is derived from an EMBL/GenBank/DDBJ whole genome shotgun (WGS) entry which is preliminary data.</text>
</comment>
<reference evidence="2 3" key="1">
    <citation type="submission" date="2019-05" db="EMBL/GenBank/DDBJ databases">
        <title>Emergence of the Ug99 lineage of the wheat stem rust pathogen through somatic hybridization.</title>
        <authorList>
            <person name="Li F."/>
            <person name="Upadhyaya N.M."/>
            <person name="Sperschneider J."/>
            <person name="Matny O."/>
            <person name="Nguyen-Phuc H."/>
            <person name="Mago R."/>
            <person name="Raley C."/>
            <person name="Miller M.E."/>
            <person name="Silverstein K.A.T."/>
            <person name="Henningsen E."/>
            <person name="Hirsch C.D."/>
            <person name="Visser B."/>
            <person name="Pretorius Z.A."/>
            <person name="Steffenson B.J."/>
            <person name="Schwessinger B."/>
            <person name="Dodds P.N."/>
            <person name="Figueroa M."/>
        </authorList>
    </citation>
    <scope>NUCLEOTIDE SEQUENCE [LARGE SCALE GENOMIC DNA]</scope>
    <source>
        <strain evidence="2 3">Ug99</strain>
    </source>
</reference>